<sequence>MNSKPIRLGIVGVGNCASSLVQGLTHYRDARGNEPLPGLMTADLGGYHVGDIEVASAFDVAAAKVGRDVAEAITAMPNNTQRFADVAPTGVRVERGNTLDGLGRYLRERIEESDEPVADVAGVLRQSGTDVLVSYLPVGSQRAAEWYAEQALEAGCAFVNCMPVFIASRPEWRQRFEARGLPIIGDDIKSQVGATIVHRMLTNLFRERGVRLDRTYQLNFGGNTDFENMLERERLESKKISKTQSVMSQLDIPLAAENVHVGPSDYVPWLSDRKWAYIRLEGTTFGGVPLNVEVKLEVWDSPNSAGIVIDAVRCARLGLDRGIGGALVGPSSYFMKSPPQQFTDAVARERTLRFIAGDPPQGTA</sequence>
<dbReference type="RefSeq" id="WP_034847472.1">
    <property type="nucleotide sequence ID" value="NZ_JANX01000687.1"/>
</dbReference>
<dbReference type="GO" id="GO:0006021">
    <property type="term" value="P:inositol biosynthetic process"/>
    <property type="evidence" value="ECO:0007669"/>
    <property type="project" value="InterPro"/>
</dbReference>
<dbReference type="SUPFAM" id="SSF55347">
    <property type="entry name" value="Glyceraldehyde-3-phosphate dehydrogenase-like, C-terminal domain"/>
    <property type="match status" value="1"/>
</dbReference>
<evidence type="ECO:0000256" key="1">
    <source>
        <dbReference type="ARBA" id="ARBA00010813"/>
    </source>
</evidence>
<dbReference type="InterPro" id="IPR036291">
    <property type="entry name" value="NAD(P)-bd_dom_sf"/>
</dbReference>
<comment type="caution">
    <text evidence="3">The sequence shown here is derived from an EMBL/GenBank/DDBJ whole genome shotgun (WGS) entry which is preliminary data.</text>
</comment>
<dbReference type="GO" id="GO:0008654">
    <property type="term" value="P:phospholipid biosynthetic process"/>
    <property type="evidence" value="ECO:0007669"/>
    <property type="project" value="InterPro"/>
</dbReference>
<dbReference type="EMBL" id="JANX01000687">
    <property type="protein sequence ID" value="KGM30810.1"/>
    <property type="molecule type" value="Genomic_DNA"/>
</dbReference>
<name>A0A0A0CYE0_9PROT</name>
<organism evidence="3 4">
    <name type="scientific">Inquilinus limosus MP06</name>
    <dbReference type="NCBI Taxonomy" id="1398085"/>
    <lineage>
        <taxon>Bacteria</taxon>
        <taxon>Pseudomonadati</taxon>
        <taxon>Pseudomonadota</taxon>
        <taxon>Alphaproteobacteria</taxon>
        <taxon>Rhodospirillales</taxon>
        <taxon>Rhodospirillaceae</taxon>
        <taxon>Inquilinus</taxon>
    </lineage>
</organism>
<reference evidence="3 4" key="1">
    <citation type="submission" date="2014-01" db="EMBL/GenBank/DDBJ databases">
        <title>Genome sequence determination for a cystic fibrosis isolate, Inquilinus limosus.</title>
        <authorList>
            <person name="Pino M."/>
            <person name="Di Conza J."/>
            <person name="Gutkind G."/>
        </authorList>
    </citation>
    <scope>NUCLEOTIDE SEQUENCE [LARGE SCALE GENOMIC DNA]</scope>
    <source>
        <strain evidence="3 4">MP06</strain>
    </source>
</reference>
<dbReference type="InterPro" id="IPR002587">
    <property type="entry name" value="Myo-inos-1-P_Synthase"/>
</dbReference>
<dbReference type="Gene3D" id="3.40.50.720">
    <property type="entry name" value="NAD(P)-binding Rossmann-like Domain"/>
    <property type="match status" value="1"/>
</dbReference>
<dbReference type="InterPro" id="IPR052199">
    <property type="entry name" value="MIPS"/>
</dbReference>
<dbReference type="InterPro" id="IPR013021">
    <property type="entry name" value="Myo-inos-1-P_Synthase_GAPDH"/>
</dbReference>
<dbReference type="Proteomes" id="UP000029995">
    <property type="component" value="Unassembled WGS sequence"/>
</dbReference>
<dbReference type="Gene3D" id="3.30.360.10">
    <property type="entry name" value="Dihydrodipicolinate Reductase, domain 2"/>
    <property type="match status" value="1"/>
</dbReference>
<dbReference type="GO" id="GO:0004512">
    <property type="term" value="F:inositol-3-phosphate synthase activity"/>
    <property type="evidence" value="ECO:0007669"/>
    <property type="project" value="InterPro"/>
</dbReference>
<evidence type="ECO:0000259" key="2">
    <source>
        <dbReference type="Pfam" id="PF01658"/>
    </source>
</evidence>
<proteinExistence type="inferred from homology"/>
<evidence type="ECO:0000313" key="3">
    <source>
        <dbReference type="EMBL" id="KGM30810.1"/>
    </source>
</evidence>
<comment type="similarity">
    <text evidence="1">Belongs to the myo-inositol 1-phosphate synthase family.</text>
</comment>
<feature type="domain" description="Myo-inositol-1-phosphate synthase GAPDH-like" evidence="2">
    <location>
        <begin position="193"/>
        <end position="301"/>
    </location>
</feature>
<dbReference type="Pfam" id="PF01658">
    <property type="entry name" value="Inos-1-P_synth"/>
    <property type="match status" value="1"/>
</dbReference>
<evidence type="ECO:0000313" key="4">
    <source>
        <dbReference type="Proteomes" id="UP000029995"/>
    </source>
</evidence>
<dbReference type="AlphaFoldDB" id="A0A0A0CYE0"/>
<dbReference type="SUPFAM" id="SSF51735">
    <property type="entry name" value="NAD(P)-binding Rossmann-fold domains"/>
    <property type="match status" value="1"/>
</dbReference>
<dbReference type="OrthoDB" id="9766811at2"/>
<protein>
    <submittedName>
        <fullName evidence="3">Inositol-3-phosphate synthase</fullName>
    </submittedName>
</protein>
<dbReference type="PANTHER" id="PTHR43125">
    <property type="entry name" value="INOSITOL-3-PHOSPHATE SYNTHASE"/>
    <property type="match status" value="1"/>
</dbReference>
<gene>
    <name evidence="3" type="ORF">P409_30835</name>
</gene>
<accession>A0A0A0CYE0</accession>
<dbReference type="PANTHER" id="PTHR43125:SF1">
    <property type="entry name" value="INOSITOL-3-PHOSPHATE SYNTHASE"/>
    <property type="match status" value="1"/>
</dbReference>
<dbReference type="PIRSF" id="PIRSF015578">
    <property type="entry name" value="Myoinos-ppht_syn"/>
    <property type="match status" value="1"/>
</dbReference>